<evidence type="ECO:0000313" key="2">
    <source>
        <dbReference type="Proteomes" id="UP000646827"/>
    </source>
</evidence>
<name>A0A8H7S6S3_9FUNG</name>
<proteinExistence type="predicted"/>
<accession>A0A8H7S6S3</accession>
<comment type="caution">
    <text evidence="1">The sequence shown here is derived from an EMBL/GenBank/DDBJ whole genome shotgun (WGS) entry which is preliminary data.</text>
</comment>
<sequence length="629" mass="72067">MTLLDEKAGSTNRLELIGNEEITQQHSESVKTMAKAKAQTILYKTLAQEIKETLQAKKDNPQDPRNYIHAGKLYSCQGKQQKAATILREGLRVISDSQHYPMIQQEMDIVKIRLKRKIDFIAKCPFEIIHHIVNQFNLRQNTALECLTVSPIWHQKLMNQVHLWRHIEISAGSWGQNLHQGLSDVSSLVEDLSIGLSKGATRRLPNGSQMLGETIRTYLPYVGNTLKKLILNASSSTDISLEWLLVMCPKLTYLCLEVDKFADNPQGIKVPETMSLTTIELSCKNPAPVSMLMPLFHCSPHLRYLGLQCFIDIDVLSLLDDLCPELAEIRLYEKYRYSHERILWSNGYQREIAEAVEPKGALRCLEIEYIQSAIPLKFRLKKSCDTLQAISLKMNCMNGHEISDWQPFSSFTMNKLTCLNICNGCPTFYQHLSEILPCFPALEIIRLQTAYGPGYSMQQLNEITRDNVFEAIGKITTLTTLSLDSFSLQSDGFEKMLIMMEQTSHGKNDNEGLECLKINYCHGFKGSALRHIATIKSLKKLFIWDWDVQRIEVKDVIDFVRLSKDGLPLLQTLFLDNIQMTVEAAEGMMEWNMENLKTLRLGRRMEYFKNKNVIKKMLNCHFDNVMVEI</sequence>
<dbReference type="AlphaFoldDB" id="A0A8H7S6S3"/>
<keyword evidence="2" id="KW-1185">Reference proteome</keyword>
<dbReference type="EMBL" id="JAEPRB010000081">
    <property type="protein sequence ID" value="KAG2222523.1"/>
    <property type="molecule type" value="Genomic_DNA"/>
</dbReference>
<protein>
    <recommendedName>
        <fullName evidence="3">F-box domain-containing protein</fullName>
    </recommendedName>
</protein>
<evidence type="ECO:0008006" key="3">
    <source>
        <dbReference type="Google" id="ProtNLM"/>
    </source>
</evidence>
<gene>
    <name evidence="1" type="ORF">INT45_012837</name>
</gene>
<dbReference type="OrthoDB" id="2283801at2759"/>
<organism evidence="1 2">
    <name type="scientific">Circinella minor</name>
    <dbReference type="NCBI Taxonomy" id="1195481"/>
    <lineage>
        <taxon>Eukaryota</taxon>
        <taxon>Fungi</taxon>
        <taxon>Fungi incertae sedis</taxon>
        <taxon>Mucoromycota</taxon>
        <taxon>Mucoromycotina</taxon>
        <taxon>Mucoromycetes</taxon>
        <taxon>Mucorales</taxon>
        <taxon>Lichtheimiaceae</taxon>
        <taxon>Circinella</taxon>
    </lineage>
</organism>
<dbReference type="InterPro" id="IPR032675">
    <property type="entry name" value="LRR_dom_sf"/>
</dbReference>
<evidence type="ECO:0000313" key="1">
    <source>
        <dbReference type="EMBL" id="KAG2222523.1"/>
    </source>
</evidence>
<dbReference type="SUPFAM" id="SSF52047">
    <property type="entry name" value="RNI-like"/>
    <property type="match status" value="1"/>
</dbReference>
<dbReference type="Gene3D" id="3.80.10.10">
    <property type="entry name" value="Ribonuclease Inhibitor"/>
    <property type="match status" value="2"/>
</dbReference>
<reference evidence="1 2" key="1">
    <citation type="submission" date="2020-12" db="EMBL/GenBank/DDBJ databases">
        <title>Metabolic potential, ecology and presence of endohyphal bacteria is reflected in genomic diversity of Mucoromycotina.</title>
        <authorList>
            <person name="Muszewska A."/>
            <person name="Okrasinska A."/>
            <person name="Steczkiewicz K."/>
            <person name="Drgas O."/>
            <person name="Orlowska M."/>
            <person name="Perlinska-Lenart U."/>
            <person name="Aleksandrzak-Piekarczyk T."/>
            <person name="Szatraj K."/>
            <person name="Zielenkiewicz U."/>
            <person name="Pilsyk S."/>
            <person name="Malc E."/>
            <person name="Mieczkowski P."/>
            <person name="Kruszewska J.S."/>
            <person name="Biernat P."/>
            <person name="Pawlowska J."/>
        </authorList>
    </citation>
    <scope>NUCLEOTIDE SEQUENCE [LARGE SCALE GENOMIC DNA]</scope>
    <source>
        <strain evidence="1 2">CBS 142.35</strain>
    </source>
</reference>
<dbReference type="Proteomes" id="UP000646827">
    <property type="component" value="Unassembled WGS sequence"/>
</dbReference>